<keyword evidence="4" id="KW-1185">Reference proteome</keyword>
<reference evidence="3 4" key="1">
    <citation type="submission" date="2022-10" db="EMBL/GenBank/DDBJ databases">
        <title>Paucibacter sp. hw1 Genome sequencing.</title>
        <authorList>
            <person name="Park S."/>
        </authorList>
    </citation>
    <scope>NUCLEOTIDE SEQUENCE [LARGE SCALE GENOMIC DNA]</scope>
    <source>
        <strain evidence="4">hw1</strain>
    </source>
</reference>
<evidence type="ECO:0000259" key="2">
    <source>
        <dbReference type="Pfam" id="PF08840"/>
    </source>
</evidence>
<feature type="signal peptide" evidence="1">
    <location>
        <begin position="1"/>
        <end position="21"/>
    </location>
</feature>
<dbReference type="Proteomes" id="UP001221189">
    <property type="component" value="Unassembled WGS sequence"/>
</dbReference>
<dbReference type="RefSeq" id="WP_273598655.1">
    <property type="nucleotide sequence ID" value="NZ_JAQQXT010000001.1"/>
</dbReference>
<dbReference type="EMBL" id="JAQQXT010000001">
    <property type="protein sequence ID" value="MDC8770177.1"/>
    <property type="molecule type" value="Genomic_DNA"/>
</dbReference>
<comment type="caution">
    <text evidence="3">The sequence shown here is derived from an EMBL/GenBank/DDBJ whole genome shotgun (WGS) entry which is preliminary data.</text>
</comment>
<dbReference type="SUPFAM" id="SSF53474">
    <property type="entry name" value="alpha/beta-Hydrolases"/>
    <property type="match status" value="1"/>
</dbReference>
<dbReference type="InterPro" id="IPR029058">
    <property type="entry name" value="AB_hydrolase_fold"/>
</dbReference>
<name>A0ABT5K9V7_9BURK</name>
<protein>
    <submittedName>
        <fullName evidence="3">Acyl-CoA thioester hydrolase/BAAT C-terminal domain-containing protein</fullName>
    </submittedName>
</protein>
<organism evidence="3 4">
    <name type="scientific">Roseateles albus</name>
    <dbReference type="NCBI Taxonomy" id="2987525"/>
    <lineage>
        <taxon>Bacteria</taxon>
        <taxon>Pseudomonadati</taxon>
        <taxon>Pseudomonadota</taxon>
        <taxon>Betaproteobacteria</taxon>
        <taxon>Burkholderiales</taxon>
        <taxon>Sphaerotilaceae</taxon>
        <taxon>Roseateles</taxon>
    </lineage>
</organism>
<evidence type="ECO:0000256" key="1">
    <source>
        <dbReference type="SAM" id="SignalP"/>
    </source>
</evidence>
<dbReference type="InterPro" id="IPR014940">
    <property type="entry name" value="BAAT_C"/>
</dbReference>
<dbReference type="PANTHER" id="PTHR10824:SF4">
    <property type="entry name" value="ACYL-COENZYME A THIOESTERASE 1-LIKE"/>
    <property type="match status" value="1"/>
</dbReference>
<evidence type="ECO:0000313" key="4">
    <source>
        <dbReference type="Proteomes" id="UP001221189"/>
    </source>
</evidence>
<keyword evidence="3" id="KW-0378">Hydrolase</keyword>
<feature type="chain" id="PRO_5045407455" evidence="1">
    <location>
        <begin position="22"/>
        <end position="283"/>
    </location>
</feature>
<evidence type="ECO:0000313" key="3">
    <source>
        <dbReference type="EMBL" id="MDC8770177.1"/>
    </source>
</evidence>
<dbReference type="PANTHER" id="PTHR10824">
    <property type="entry name" value="ACYL-COENZYME A THIOESTERASE-RELATED"/>
    <property type="match status" value="1"/>
</dbReference>
<dbReference type="Pfam" id="PF08840">
    <property type="entry name" value="BAAT_C"/>
    <property type="match status" value="1"/>
</dbReference>
<sequence>MSSRFLLLLAGLTLVAGNCFAGAFEYEVKTVNYKNLAARLYLPKTTEKVPAVIGFGGSDPSWGFAEANGQMMASNGIAVIGLVYFKTEPGLPATLDHIPMEYFISAIDYAETVKEIDATRIGVVSGSRGSEAGFLLAILDPRIKSVAITTPSKVAWSGMTTSQSAWTYQGKDIPSMDLPDLENATQIQRFEKALQDSEKVRQATFAFEKIGGPMLLISAENDQIWPGTPMTQDIMAYLKAHDFKYSAIHKSYPTGHGFSKETAPEIKQMIIDHFVQTLKSVGP</sequence>
<dbReference type="Gene3D" id="3.40.50.1820">
    <property type="entry name" value="alpha/beta hydrolase"/>
    <property type="match status" value="1"/>
</dbReference>
<accession>A0ABT5K9V7</accession>
<feature type="domain" description="BAAT/Acyl-CoA thioester hydrolase C-terminal" evidence="2">
    <location>
        <begin position="98"/>
        <end position="257"/>
    </location>
</feature>
<proteinExistence type="predicted"/>
<dbReference type="GO" id="GO:0016787">
    <property type="term" value="F:hydrolase activity"/>
    <property type="evidence" value="ECO:0007669"/>
    <property type="project" value="UniProtKB-KW"/>
</dbReference>
<gene>
    <name evidence="3" type="ORF">PRZ03_01245</name>
</gene>
<keyword evidence="1" id="KW-0732">Signal</keyword>